<protein>
    <submittedName>
        <fullName evidence="3">Transposase</fullName>
    </submittedName>
</protein>
<dbReference type="EMBL" id="AZFM01000053">
    <property type="protein sequence ID" value="KRL88059.1"/>
    <property type="molecule type" value="Genomic_DNA"/>
</dbReference>
<dbReference type="Pfam" id="PF14690">
    <property type="entry name" value="Zn_ribbon_ISL3"/>
    <property type="match status" value="1"/>
</dbReference>
<proteinExistence type="predicted"/>
<dbReference type="Proteomes" id="UP000051036">
    <property type="component" value="Unassembled WGS sequence"/>
</dbReference>
<dbReference type="InterPro" id="IPR002560">
    <property type="entry name" value="Transposase_DDE"/>
</dbReference>
<evidence type="ECO:0000313" key="3">
    <source>
        <dbReference type="EMBL" id="KRL88059.1"/>
    </source>
</evidence>
<dbReference type="PANTHER" id="PTHR33498">
    <property type="entry name" value="TRANSPOSASE FOR INSERTION SEQUENCE ELEMENT IS1557"/>
    <property type="match status" value="1"/>
</dbReference>
<dbReference type="NCBIfam" id="NF033550">
    <property type="entry name" value="transpos_ISL3"/>
    <property type="match status" value="1"/>
</dbReference>
<dbReference type="InterPro" id="IPR029261">
    <property type="entry name" value="Transposase_Znf"/>
</dbReference>
<dbReference type="InterPro" id="IPR047951">
    <property type="entry name" value="Transpos_ISL3"/>
</dbReference>
<evidence type="ECO:0000259" key="1">
    <source>
        <dbReference type="Pfam" id="PF01610"/>
    </source>
</evidence>
<dbReference type="AlphaFoldDB" id="A0A0R1UEN7"/>
<dbReference type="OrthoDB" id="6197054at2"/>
<dbReference type="PATRIC" id="fig|1423763.3.peg.1646"/>
<dbReference type="Pfam" id="PF01610">
    <property type="entry name" value="DDE_Tnp_ISL3"/>
    <property type="match status" value="1"/>
</dbReference>
<dbReference type="RefSeq" id="WP_057800099.1">
    <property type="nucleotide sequence ID" value="NZ_AZFM01000053.1"/>
</dbReference>
<keyword evidence="4" id="KW-1185">Reference proteome</keyword>
<comment type="caution">
    <text evidence="3">The sequence shown here is derived from an EMBL/GenBank/DDBJ whole genome shotgun (WGS) entry which is preliminary data.</text>
</comment>
<name>A0A0R1UEN7_9LACO</name>
<feature type="domain" description="Transposase IS204/IS1001/IS1096/IS1165 DDE" evidence="1">
    <location>
        <begin position="194"/>
        <end position="462"/>
    </location>
</feature>
<evidence type="ECO:0000259" key="2">
    <source>
        <dbReference type="Pfam" id="PF14690"/>
    </source>
</evidence>
<sequence>MNYTETNTTTQEYFVPECGVLFFDSGIPEFKQTEIASSLTKHVNFGTRRFPRIREIKLLVFSGILDISSDKVCPKCAKKMVKNGSLTVTLNHVPIGEMRSLIRVSYPRLRCLNNDCSFSSWSPKIPFKDKRHRITRALKDYTISLLEWGMTLKTAAFITGLDKMTVKSIHKELLKKKFTVNDKLIKPERQANYLAIDEFKLHNGYKYATVIIDLETGHILYLAHGKKKAVVYDFIKHVGQEWMAKVKAVSCDMNSNFEEAFKEKCPAIDIVYDHFHIIKNFNDKVITAVRKDEQRRLIEEGKDEEAAHLKKTKYIFMSKRSTLIQKDNDASAGKLVSKAGQLFNKPEFKAKGGNEDRYENLLEENKLFFTIDFVKEQLDEAYKSTNEVEMCVRIQEIIDICKDTNNNRFSWFARLLENHLQGIYTFARYHISTGKLEGINNKIKTERRQGYGYPDDEYFFLRLMECSRKKTRY</sequence>
<evidence type="ECO:0000313" key="4">
    <source>
        <dbReference type="Proteomes" id="UP000051036"/>
    </source>
</evidence>
<feature type="domain" description="Transposase IS204/IS1001/IS1096/IS1165 zinc-finger" evidence="2">
    <location>
        <begin position="72"/>
        <end position="112"/>
    </location>
</feature>
<accession>A0A0R1UEN7</accession>
<dbReference type="PANTHER" id="PTHR33498:SF1">
    <property type="entry name" value="TRANSPOSASE FOR INSERTION SEQUENCE ELEMENT IS1557"/>
    <property type="match status" value="1"/>
</dbReference>
<organism evidence="3 4">
    <name type="scientific">Lactobacillus kalixensis DSM 16043</name>
    <dbReference type="NCBI Taxonomy" id="1423763"/>
    <lineage>
        <taxon>Bacteria</taxon>
        <taxon>Bacillati</taxon>
        <taxon>Bacillota</taxon>
        <taxon>Bacilli</taxon>
        <taxon>Lactobacillales</taxon>
        <taxon>Lactobacillaceae</taxon>
        <taxon>Lactobacillus</taxon>
    </lineage>
</organism>
<gene>
    <name evidence="3" type="ORF">FC46_GL001621</name>
</gene>
<reference evidence="3 4" key="1">
    <citation type="journal article" date="2015" name="Genome Announc.">
        <title>Expanding the biotechnology potential of lactobacilli through comparative genomics of 213 strains and associated genera.</title>
        <authorList>
            <person name="Sun Z."/>
            <person name="Harris H.M."/>
            <person name="McCann A."/>
            <person name="Guo C."/>
            <person name="Argimon S."/>
            <person name="Zhang W."/>
            <person name="Yang X."/>
            <person name="Jeffery I.B."/>
            <person name="Cooney J.C."/>
            <person name="Kagawa T.F."/>
            <person name="Liu W."/>
            <person name="Song Y."/>
            <person name="Salvetti E."/>
            <person name="Wrobel A."/>
            <person name="Rasinkangas P."/>
            <person name="Parkhill J."/>
            <person name="Rea M.C."/>
            <person name="O'Sullivan O."/>
            <person name="Ritari J."/>
            <person name="Douillard F.P."/>
            <person name="Paul Ross R."/>
            <person name="Yang R."/>
            <person name="Briner A.E."/>
            <person name="Felis G.E."/>
            <person name="de Vos W.M."/>
            <person name="Barrangou R."/>
            <person name="Klaenhammer T.R."/>
            <person name="Caufield P.W."/>
            <person name="Cui Y."/>
            <person name="Zhang H."/>
            <person name="O'Toole P.W."/>
        </authorList>
    </citation>
    <scope>NUCLEOTIDE SEQUENCE [LARGE SCALE GENOMIC DNA]</scope>
    <source>
        <strain evidence="3 4">DSM 16043</strain>
    </source>
</reference>